<keyword evidence="1" id="KW-0472">Membrane</keyword>
<gene>
    <name evidence="2" type="ORF">Val02_09560</name>
</gene>
<evidence type="ECO:0000313" key="2">
    <source>
        <dbReference type="EMBL" id="GIJ44070.1"/>
    </source>
</evidence>
<evidence type="ECO:0000313" key="3">
    <source>
        <dbReference type="Proteomes" id="UP000619260"/>
    </source>
</evidence>
<accession>A0A8J3YHH7</accession>
<proteinExistence type="predicted"/>
<dbReference type="AlphaFoldDB" id="A0A8J3YHH7"/>
<organism evidence="2 3">
    <name type="scientific">Virgisporangium aliadipatigenens</name>
    <dbReference type="NCBI Taxonomy" id="741659"/>
    <lineage>
        <taxon>Bacteria</taxon>
        <taxon>Bacillati</taxon>
        <taxon>Actinomycetota</taxon>
        <taxon>Actinomycetes</taxon>
        <taxon>Micromonosporales</taxon>
        <taxon>Micromonosporaceae</taxon>
        <taxon>Virgisporangium</taxon>
    </lineage>
</organism>
<reference evidence="2" key="1">
    <citation type="submission" date="2021-01" db="EMBL/GenBank/DDBJ databases">
        <title>Whole genome shotgun sequence of Virgisporangium aliadipatigenens NBRC 105644.</title>
        <authorList>
            <person name="Komaki H."/>
            <person name="Tamura T."/>
        </authorList>
    </citation>
    <scope>NUCLEOTIDE SEQUENCE</scope>
    <source>
        <strain evidence="2">NBRC 105644</strain>
    </source>
</reference>
<keyword evidence="1" id="KW-1133">Transmembrane helix</keyword>
<name>A0A8J3YHH7_9ACTN</name>
<sequence length="132" mass="13991">MNVFTGDGARIALAAIRFVNGAAALAAPHLLNRRITGEREVSPAVLYAFRLFGVRTVLLAFDLLAGGERRSRALEQAPLIHGVDTLNAALLLLRPPHEPVRRALPVPMAATLVAISALNTALAIAAARTAKR</sequence>
<keyword evidence="1" id="KW-0812">Transmembrane</keyword>
<evidence type="ECO:0000256" key="1">
    <source>
        <dbReference type="SAM" id="Phobius"/>
    </source>
</evidence>
<protein>
    <submittedName>
        <fullName evidence="2">Uncharacterized protein</fullName>
    </submittedName>
</protein>
<comment type="caution">
    <text evidence="2">The sequence shown here is derived from an EMBL/GenBank/DDBJ whole genome shotgun (WGS) entry which is preliminary data.</text>
</comment>
<dbReference type="RefSeq" id="WP_203897654.1">
    <property type="nucleotide sequence ID" value="NZ_BOPF01000003.1"/>
</dbReference>
<dbReference type="Proteomes" id="UP000619260">
    <property type="component" value="Unassembled WGS sequence"/>
</dbReference>
<dbReference type="EMBL" id="BOPF01000003">
    <property type="protein sequence ID" value="GIJ44070.1"/>
    <property type="molecule type" value="Genomic_DNA"/>
</dbReference>
<feature type="transmembrane region" description="Helical" evidence="1">
    <location>
        <begin position="106"/>
        <end position="127"/>
    </location>
</feature>
<keyword evidence="3" id="KW-1185">Reference proteome</keyword>